<feature type="region of interest" description="Disordered" evidence="1">
    <location>
        <begin position="1"/>
        <end position="57"/>
    </location>
</feature>
<organism evidence="3 4">
    <name type="scientific">Burkholderia ambifaria (strain ATCC BAA-244 / DSM 16087 / CCUG 44356 / LMG 19182 / AMMD)</name>
    <name type="common">Burkholderia cepacia (strain AMMD)</name>
    <dbReference type="NCBI Taxonomy" id="339670"/>
    <lineage>
        <taxon>Bacteria</taxon>
        <taxon>Pseudomonadati</taxon>
        <taxon>Pseudomonadota</taxon>
        <taxon>Betaproteobacteria</taxon>
        <taxon>Burkholderiales</taxon>
        <taxon>Burkholderiaceae</taxon>
        <taxon>Burkholderia</taxon>
        <taxon>Burkholderia cepacia complex</taxon>
    </lineage>
</organism>
<dbReference type="KEGG" id="bam:Bamb_2822"/>
<evidence type="ECO:0000256" key="2">
    <source>
        <dbReference type="SAM" id="Phobius"/>
    </source>
</evidence>
<name>Q0BBU5_BURCM</name>
<proteinExistence type="predicted"/>
<accession>Q0BBU5</accession>
<evidence type="ECO:0000313" key="4">
    <source>
        <dbReference type="Proteomes" id="UP000000662"/>
    </source>
</evidence>
<keyword evidence="2" id="KW-0472">Membrane</keyword>
<dbReference type="Proteomes" id="UP000000662">
    <property type="component" value="Chromosome 1"/>
</dbReference>
<dbReference type="eggNOG" id="ENOG503130Y">
    <property type="taxonomic scope" value="Bacteria"/>
</dbReference>
<sequence>MRPGRAPAVSSAGAARHACGDGSRTQVRRTCGGPDASALQLPRRGRRAAPASHSGGGMGETWMGLAIGGSALAVALTMAIALHWLERRRARLLRNFDHRDCWFVAYGKCLARRPARRTRNGAR</sequence>
<dbReference type="AlphaFoldDB" id="Q0BBU5"/>
<feature type="transmembrane region" description="Helical" evidence="2">
    <location>
        <begin position="62"/>
        <end position="85"/>
    </location>
</feature>
<evidence type="ECO:0000256" key="1">
    <source>
        <dbReference type="SAM" id="MobiDB-lite"/>
    </source>
</evidence>
<keyword evidence="2" id="KW-1133">Transmembrane helix</keyword>
<gene>
    <name evidence="3" type="ordered locus">Bamb_2822</name>
</gene>
<evidence type="ECO:0000313" key="3">
    <source>
        <dbReference type="EMBL" id="ABI88378.1"/>
    </source>
</evidence>
<reference evidence="3" key="1">
    <citation type="submission" date="2009-01" db="EMBL/GenBank/DDBJ databases">
        <title>Complete sequence of Chromosome 1 of Burkholderia cepacia AMMD.</title>
        <authorList>
            <consortium name="US DOE Joint Genome Institute"/>
            <person name="Copeland A."/>
            <person name="Lucas S."/>
            <person name="Lapidus A."/>
            <person name="Barry K."/>
            <person name="Detter J.C."/>
            <person name="Glavina del Rio T."/>
            <person name="Hammon N."/>
            <person name="Israni S."/>
            <person name="Pitluck S."/>
            <person name="Bruce D."/>
            <person name="Chain P."/>
            <person name="Malfatti S."/>
            <person name="Shin M."/>
            <person name="Vergez L."/>
            <person name="Schmutz J."/>
            <person name="Larimer F."/>
            <person name="Land M."/>
            <person name="Hauser L."/>
            <person name="Kyrpides N."/>
            <person name="Kim E."/>
            <person name="Parke J."/>
            <person name="Coenye T."/>
            <person name="Konstantinidis K."/>
            <person name="Ramette A."/>
            <person name="Tiedje J."/>
            <person name="Richardson P."/>
        </authorList>
    </citation>
    <scope>NUCLEOTIDE SEQUENCE [LARGE SCALE GENOMIC DNA]</scope>
    <source>
        <strain evidence="3">AMMD</strain>
    </source>
</reference>
<keyword evidence="2" id="KW-0812">Transmembrane</keyword>
<protein>
    <submittedName>
        <fullName evidence="3">Uncharacterized protein</fullName>
    </submittedName>
</protein>
<dbReference type="EMBL" id="CP000440">
    <property type="protein sequence ID" value="ABI88378.1"/>
    <property type="molecule type" value="Genomic_DNA"/>
</dbReference>
<keyword evidence="4" id="KW-1185">Reference proteome</keyword>